<feature type="domain" description="VWFC" evidence="3">
    <location>
        <begin position="134"/>
        <end position="208"/>
    </location>
</feature>
<accession>A0ABM1C5Q3</accession>
<protein>
    <submittedName>
        <fullName evidence="5">Kielin/chordin-like protein isoform X1</fullName>
    </submittedName>
</protein>
<dbReference type="PROSITE" id="PS50184">
    <property type="entry name" value="VWFC_2"/>
    <property type="match status" value="1"/>
</dbReference>
<sequence length="721" mass="79621">MCLLFRSLILFLLLCQGFARSVREVQEKENLEEEASISLNQKPGTDGESKQGKQEPEPLNIAKPGISSKEDEGHNKTGNDPETQTKQIPCDCEKRYFKHYEAKNCTPIYDQRDACKCPEKFQCLAANEEQQSLQVCSFRGKTYQLGQEIVVTDPCRKCTCQQGYTPEDGAVLGCVSVDCPELLSPPLKPGCYHIYDKESCCSVRTACDFENNQQSQRATCKHNDKTYELGQRIYPDDDNCLTCICTTEWSGLNSASCRKVDCLLEEHLPQLRRGCLPIYHANNCCPIDYHCPSGGNTTLENAVESETGNESNLCYFDRKYYARGEVLDINHPTNCVTCSCDTPPELTCIHQACPPIPNNDYENCEPTYRPGVCCPEYTCRTTHENIKEEKDENDSDEVVLIGPPPEEDPCSSVICAEKEQCVMFHVLCATDYCPPLPTCIKVNPGCPTPNCEPGCVVRNIDKNHCPSCTCGSISDPTKIESEHCPDPVCNGYDCVLLDDADGCKSCHCEICEIPKCQDGCELQEGKHEGQCSSCRCHVQEIKNTHVAYLKEEESTESGKANDSQSLSNCSQPLCLEENCKLVAGNDGCNTCSCEPSCPSVQCDTPGCSLETDVSSGRCPQCRCSVEKIEVEENKPNVVDVDNTNKCPEPVCAGYNCEIIPRDNGCKMCKCEYPCSHVECNHPLCEVESNPPPGNCPGCVCKIGNPEPGDTNNAPEEEENSE</sequence>
<dbReference type="RefSeq" id="XP_013794689.1">
    <property type="nucleotide sequence ID" value="XM_013939235.2"/>
</dbReference>
<dbReference type="SMART" id="SM00214">
    <property type="entry name" value="VWC"/>
    <property type="match status" value="3"/>
</dbReference>
<feature type="compositionally biased region" description="Basic and acidic residues" evidence="1">
    <location>
        <begin position="68"/>
        <end position="79"/>
    </location>
</feature>
<evidence type="ECO:0000313" key="4">
    <source>
        <dbReference type="Proteomes" id="UP000694941"/>
    </source>
</evidence>
<dbReference type="PANTHER" id="PTHR46252">
    <property type="entry name" value="BRORIN FAMILY MEMBER"/>
    <property type="match status" value="1"/>
</dbReference>
<reference evidence="5" key="1">
    <citation type="submission" date="2025-08" db="UniProtKB">
        <authorList>
            <consortium name="RefSeq"/>
        </authorList>
    </citation>
    <scope>IDENTIFICATION</scope>
    <source>
        <tissue evidence="5">Muscle</tissue>
    </source>
</reference>
<evidence type="ECO:0000256" key="2">
    <source>
        <dbReference type="SAM" id="SignalP"/>
    </source>
</evidence>
<dbReference type="Proteomes" id="UP000694941">
    <property type="component" value="Unplaced"/>
</dbReference>
<feature type="chain" id="PRO_5045153750" evidence="2">
    <location>
        <begin position="20"/>
        <end position="721"/>
    </location>
</feature>
<dbReference type="InterPro" id="IPR001007">
    <property type="entry name" value="VWF_dom"/>
</dbReference>
<dbReference type="InterPro" id="IPR042979">
    <property type="entry name" value="VWC2/VWC2L"/>
</dbReference>
<keyword evidence="2" id="KW-0732">Signal</keyword>
<feature type="compositionally biased region" description="Basic and acidic residues" evidence="1">
    <location>
        <begin position="45"/>
        <end position="56"/>
    </location>
</feature>
<gene>
    <name evidence="5" type="primary">LOC106478677</name>
</gene>
<feature type="signal peptide" evidence="2">
    <location>
        <begin position="1"/>
        <end position="19"/>
    </location>
</feature>
<feature type="region of interest" description="Disordered" evidence="1">
    <location>
        <begin position="27"/>
        <end position="85"/>
    </location>
</feature>
<organism evidence="4 5">
    <name type="scientific">Limulus polyphemus</name>
    <name type="common">Atlantic horseshoe crab</name>
    <dbReference type="NCBI Taxonomy" id="6850"/>
    <lineage>
        <taxon>Eukaryota</taxon>
        <taxon>Metazoa</taxon>
        <taxon>Ecdysozoa</taxon>
        <taxon>Arthropoda</taxon>
        <taxon>Chelicerata</taxon>
        <taxon>Merostomata</taxon>
        <taxon>Xiphosura</taxon>
        <taxon>Limulidae</taxon>
        <taxon>Limulus</taxon>
    </lineage>
</organism>
<name>A0ABM1C5Q3_LIMPO</name>
<evidence type="ECO:0000256" key="1">
    <source>
        <dbReference type="SAM" id="MobiDB-lite"/>
    </source>
</evidence>
<keyword evidence="4" id="KW-1185">Reference proteome</keyword>
<evidence type="ECO:0000259" key="3">
    <source>
        <dbReference type="PROSITE" id="PS50184"/>
    </source>
</evidence>
<dbReference type="GeneID" id="106478677"/>
<evidence type="ECO:0000313" key="5">
    <source>
        <dbReference type="RefSeq" id="XP_013794689.1"/>
    </source>
</evidence>
<proteinExistence type="predicted"/>
<dbReference type="PANTHER" id="PTHR46252:SF3">
    <property type="entry name" value="KIELIN_CHORDIN-LIKE PROTEIN"/>
    <property type="match status" value="1"/>
</dbReference>